<sequence length="109" mass="12434">MTSGSGSANEWPEEADSSKGKEAGSLFFLHSEDWRHQRRGEFDNADAGRGRGEQYRVDAILDRPALCFDYRDAAAKRRHFLRTDERKKQLNELLNRGDGSRDVGVARTY</sequence>
<accession>A0A7I9WC55</accession>
<dbReference type="Proteomes" id="UP000465302">
    <property type="component" value="Unassembled WGS sequence"/>
</dbReference>
<organism evidence="2 3">
    <name type="scientific">Mycolicibacterium agri</name>
    <name type="common">Mycobacterium agri</name>
    <dbReference type="NCBI Taxonomy" id="36811"/>
    <lineage>
        <taxon>Bacteria</taxon>
        <taxon>Bacillati</taxon>
        <taxon>Actinomycetota</taxon>
        <taxon>Actinomycetes</taxon>
        <taxon>Mycobacteriales</taxon>
        <taxon>Mycobacteriaceae</taxon>
        <taxon>Mycolicibacterium</taxon>
    </lineage>
</organism>
<name>A0A7I9WC55_MYCAG</name>
<proteinExistence type="predicted"/>
<reference evidence="2 3" key="1">
    <citation type="journal article" date="2019" name="Emerg. Microbes Infect.">
        <title>Comprehensive subspecies identification of 175 nontuberculous mycobacteria species based on 7547 genomic profiles.</title>
        <authorList>
            <person name="Matsumoto Y."/>
            <person name="Kinjo T."/>
            <person name="Motooka D."/>
            <person name="Nabeya D."/>
            <person name="Jung N."/>
            <person name="Uechi K."/>
            <person name="Horii T."/>
            <person name="Iida T."/>
            <person name="Fujita J."/>
            <person name="Nakamura S."/>
        </authorList>
    </citation>
    <scope>NUCLEOTIDE SEQUENCE [LARGE SCALE GENOMIC DNA]</scope>
    <source>
        <strain evidence="2 3">JCM 6377</strain>
    </source>
</reference>
<feature type="region of interest" description="Disordered" evidence="1">
    <location>
        <begin position="1"/>
        <end position="22"/>
    </location>
</feature>
<dbReference type="EMBL" id="BLKS01000004">
    <property type="protein sequence ID" value="GFG55323.1"/>
    <property type="molecule type" value="Genomic_DNA"/>
</dbReference>
<evidence type="ECO:0000256" key="1">
    <source>
        <dbReference type="SAM" id="MobiDB-lite"/>
    </source>
</evidence>
<gene>
    <name evidence="2" type="ORF">MAGR_67640</name>
</gene>
<evidence type="ECO:0000313" key="2">
    <source>
        <dbReference type="EMBL" id="GFG55323.1"/>
    </source>
</evidence>
<dbReference type="AlphaFoldDB" id="A0A7I9WC55"/>
<evidence type="ECO:0000313" key="3">
    <source>
        <dbReference type="Proteomes" id="UP000465302"/>
    </source>
</evidence>
<protein>
    <submittedName>
        <fullName evidence="2">Uncharacterized protein</fullName>
    </submittedName>
</protein>
<comment type="caution">
    <text evidence="2">The sequence shown here is derived from an EMBL/GenBank/DDBJ whole genome shotgun (WGS) entry which is preliminary data.</text>
</comment>